<sequence>MKSSGIFFLPLALLSIGSEAQPNGFDQTTHLSFTVCNPKLEPPARDSVKGRCPGPHGKYLRGRIGLGQCLHVVDGVLRGGHVNALANKFMWDCEWHKASLIGSVYHCKCKSANGDWVDNAIDLDGIITYRNGTMHCDNYHGRTSPEDDPAGVLQETNEIDPTFKKVAHDYYREMARKLKEDL</sequence>
<evidence type="ECO:0000313" key="3">
    <source>
        <dbReference type="EMBL" id="QPG95361.1"/>
    </source>
</evidence>
<proteinExistence type="predicted"/>
<feature type="chain" id="PRO_5034128997" description="Cyanovirin-N domain-containing protein" evidence="1">
    <location>
        <begin position="21"/>
        <end position="182"/>
    </location>
</feature>
<keyword evidence="1" id="KW-0732">Signal</keyword>
<feature type="signal peptide" evidence="1">
    <location>
        <begin position="1"/>
        <end position="20"/>
    </location>
</feature>
<protein>
    <recommendedName>
        <fullName evidence="2">Cyanovirin-N domain-containing protein</fullName>
    </recommendedName>
</protein>
<dbReference type="OrthoDB" id="2947935at2759"/>
<dbReference type="AlphaFoldDB" id="A0A7S9KN38"/>
<keyword evidence="4" id="KW-1185">Reference proteome</keyword>
<dbReference type="Gene3D" id="2.30.60.10">
    <property type="entry name" value="Cyanovirin-N"/>
    <property type="match status" value="1"/>
</dbReference>
<organism evidence="3 4">
    <name type="scientific">Epichloe festucae (strain Fl1)</name>
    <dbReference type="NCBI Taxonomy" id="877507"/>
    <lineage>
        <taxon>Eukaryota</taxon>
        <taxon>Fungi</taxon>
        <taxon>Dikarya</taxon>
        <taxon>Ascomycota</taxon>
        <taxon>Pezizomycotina</taxon>
        <taxon>Sordariomycetes</taxon>
        <taxon>Hypocreomycetidae</taxon>
        <taxon>Hypocreales</taxon>
        <taxon>Clavicipitaceae</taxon>
        <taxon>Epichloe</taxon>
    </lineage>
</organism>
<dbReference type="Pfam" id="PF08881">
    <property type="entry name" value="CVNH"/>
    <property type="match status" value="1"/>
</dbReference>
<dbReference type="InterPro" id="IPR011058">
    <property type="entry name" value="Cyanovirin-N"/>
</dbReference>
<reference evidence="3 4" key="1">
    <citation type="journal article" date="2018" name="PLoS Genet.">
        <title>Repeat elements organise 3D genome structure and mediate transcription in the filamentous fungus Epichloe festucae.</title>
        <authorList>
            <person name="Winter D.J."/>
            <person name="Ganley A.R.D."/>
            <person name="Young C.A."/>
            <person name="Liachko I."/>
            <person name="Schardl C.L."/>
            <person name="Dupont P.Y."/>
            <person name="Berry D."/>
            <person name="Ram A."/>
            <person name="Scott B."/>
            <person name="Cox M.P."/>
        </authorList>
    </citation>
    <scope>NUCLEOTIDE SEQUENCE [LARGE SCALE GENOMIC DNA]</scope>
    <source>
        <strain evidence="3 4">Fl1</strain>
    </source>
</reference>
<dbReference type="SUPFAM" id="SSF51322">
    <property type="entry name" value="Cyanovirin-N"/>
    <property type="match status" value="1"/>
</dbReference>
<dbReference type="EMBL" id="CP031386">
    <property type="protein sequence ID" value="QPG95361.1"/>
    <property type="molecule type" value="Genomic_DNA"/>
</dbReference>
<evidence type="ECO:0000256" key="1">
    <source>
        <dbReference type="SAM" id="SignalP"/>
    </source>
</evidence>
<dbReference type="InterPro" id="IPR036673">
    <property type="entry name" value="Cyanovirin-N_sf"/>
</dbReference>
<feature type="domain" description="Cyanovirin-N" evidence="2">
    <location>
        <begin position="47"/>
        <end position="134"/>
    </location>
</feature>
<dbReference type="Proteomes" id="UP000594364">
    <property type="component" value="Chromosome 2"/>
</dbReference>
<name>A0A7S9KN38_EPIFF</name>
<evidence type="ECO:0000259" key="2">
    <source>
        <dbReference type="Pfam" id="PF08881"/>
    </source>
</evidence>
<evidence type="ECO:0000313" key="4">
    <source>
        <dbReference type="Proteomes" id="UP000594364"/>
    </source>
</evidence>
<accession>A0A7S9KN38</accession>
<gene>
    <name evidence="3" type="ORF">C2857_000271</name>
</gene>